<dbReference type="GO" id="GO:0007062">
    <property type="term" value="P:sister chromatid cohesion"/>
    <property type="evidence" value="ECO:0007669"/>
    <property type="project" value="InterPro"/>
</dbReference>
<dbReference type="GO" id="GO:0007059">
    <property type="term" value="P:chromosome segregation"/>
    <property type="evidence" value="ECO:0007669"/>
    <property type="project" value="UniProtKB-KW"/>
</dbReference>
<evidence type="ECO:0000259" key="10">
    <source>
        <dbReference type="Pfam" id="PF04825"/>
    </source>
</evidence>
<proteinExistence type="inferred from homology"/>
<feature type="domain" description="Rad21/Rec8-like protein C-terminal eukaryotic" evidence="9">
    <location>
        <begin position="1164"/>
        <end position="1215"/>
    </location>
</feature>
<comment type="subunit">
    <text evidence="7">Component of the cohesin complex.</text>
</comment>
<feature type="domain" description="Rad21/Rec8-like protein N-terminal" evidence="10">
    <location>
        <begin position="1"/>
        <end position="101"/>
    </location>
</feature>
<gene>
    <name evidence="11" type="ORF">LITE_LOCUS29804</name>
</gene>
<dbReference type="InterPro" id="IPR006909">
    <property type="entry name" value="Rad21/Rec8_C_eu"/>
</dbReference>
<protein>
    <recommendedName>
        <fullName evidence="13">Sister chromatid cohesion 1 protein 4-like</fullName>
    </recommendedName>
</protein>
<evidence type="ECO:0000313" key="12">
    <source>
        <dbReference type="Proteomes" id="UP001154282"/>
    </source>
</evidence>
<keyword evidence="6" id="KW-0539">Nucleus</keyword>
<dbReference type="Proteomes" id="UP001154282">
    <property type="component" value="Unassembled WGS sequence"/>
</dbReference>
<evidence type="ECO:0008006" key="13">
    <source>
        <dbReference type="Google" id="ProtNLM"/>
    </source>
</evidence>
<evidence type="ECO:0000256" key="8">
    <source>
        <dbReference type="SAM" id="MobiDB-lite"/>
    </source>
</evidence>
<keyword evidence="5" id="KW-0159">Chromosome partition</keyword>
<keyword evidence="12" id="KW-1185">Reference proteome</keyword>
<dbReference type="CDD" id="cd21793">
    <property type="entry name" value="Rad21_Rec8_M_AtSYN1-like"/>
    <property type="match status" value="1"/>
</dbReference>
<evidence type="ECO:0000256" key="5">
    <source>
        <dbReference type="ARBA" id="ARBA00022829"/>
    </source>
</evidence>
<dbReference type="PANTHER" id="PTHR12585:SF69">
    <property type="entry name" value="FI11703P"/>
    <property type="match status" value="1"/>
</dbReference>
<feature type="region of interest" description="Disordered" evidence="8">
    <location>
        <begin position="534"/>
        <end position="557"/>
    </location>
</feature>
<dbReference type="FunFam" id="1.10.10.580:FF:000002">
    <property type="entry name" value="Sister chromatid cohesion 1 protein 4"/>
    <property type="match status" value="1"/>
</dbReference>
<dbReference type="GO" id="GO:0051301">
    <property type="term" value="P:cell division"/>
    <property type="evidence" value="ECO:0007669"/>
    <property type="project" value="UniProtKB-KW"/>
</dbReference>
<comment type="caution">
    <text evidence="11">The sequence shown here is derived from an EMBL/GenBank/DDBJ whole genome shotgun (WGS) entry which is preliminary data.</text>
</comment>
<evidence type="ECO:0000256" key="4">
    <source>
        <dbReference type="ARBA" id="ARBA00022776"/>
    </source>
</evidence>
<organism evidence="11 12">
    <name type="scientific">Linum tenue</name>
    <dbReference type="NCBI Taxonomy" id="586396"/>
    <lineage>
        <taxon>Eukaryota</taxon>
        <taxon>Viridiplantae</taxon>
        <taxon>Streptophyta</taxon>
        <taxon>Embryophyta</taxon>
        <taxon>Tracheophyta</taxon>
        <taxon>Spermatophyta</taxon>
        <taxon>Magnoliopsida</taxon>
        <taxon>eudicotyledons</taxon>
        <taxon>Gunneridae</taxon>
        <taxon>Pentapetalae</taxon>
        <taxon>rosids</taxon>
        <taxon>fabids</taxon>
        <taxon>Malpighiales</taxon>
        <taxon>Linaceae</taxon>
        <taxon>Linum</taxon>
    </lineage>
</organism>
<name>A0AAV0MPQ4_9ROSI</name>
<dbReference type="GO" id="GO:0008278">
    <property type="term" value="C:cohesin complex"/>
    <property type="evidence" value="ECO:0007669"/>
    <property type="project" value="InterPro"/>
</dbReference>
<evidence type="ECO:0000256" key="3">
    <source>
        <dbReference type="ARBA" id="ARBA00022618"/>
    </source>
</evidence>
<reference evidence="11" key="1">
    <citation type="submission" date="2022-08" db="EMBL/GenBank/DDBJ databases">
        <authorList>
            <person name="Gutierrez-Valencia J."/>
        </authorList>
    </citation>
    <scope>NUCLEOTIDE SEQUENCE</scope>
</reference>
<comment type="subcellular location">
    <subcellularLocation>
        <location evidence="1">Nucleus</location>
    </subcellularLocation>
</comment>
<dbReference type="InterPro" id="IPR023093">
    <property type="entry name" value="ScpA-like_C"/>
</dbReference>
<dbReference type="EMBL" id="CAMGYJ010000007">
    <property type="protein sequence ID" value="CAI0448476.1"/>
    <property type="molecule type" value="Genomic_DNA"/>
</dbReference>
<dbReference type="InterPro" id="IPR006910">
    <property type="entry name" value="Rad21_Rec8_N"/>
</dbReference>
<dbReference type="GO" id="GO:1990414">
    <property type="term" value="P:replication-born double-strand break repair via sister chromatid exchange"/>
    <property type="evidence" value="ECO:0007669"/>
    <property type="project" value="TreeGrafter"/>
</dbReference>
<evidence type="ECO:0000256" key="1">
    <source>
        <dbReference type="ARBA" id="ARBA00004123"/>
    </source>
</evidence>
<dbReference type="SUPFAM" id="SSF46785">
    <property type="entry name" value="Winged helix' DNA-binding domain"/>
    <property type="match status" value="1"/>
</dbReference>
<dbReference type="AlphaFoldDB" id="A0AAV0MPQ4"/>
<comment type="similarity">
    <text evidence="2">Belongs to the rad21 family.</text>
</comment>
<evidence type="ECO:0000256" key="2">
    <source>
        <dbReference type="ARBA" id="ARBA00009870"/>
    </source>
</evidence>
<dbReference type="GO" id="GO:0005634">
    <property type="term" value="C:nucleus"/>
    <property type="evidence" value="ECO:0007669"/>
    <property type="project" value="UniProtKB-SubCell"/>
</dbReference>
<dbReference type="Pfam" id="PF04825">
    <property type="entry name" value="Rad21_Rec8_N"/>
    <property type="match status" value="1"/>
</dbReference>
<evidence type="ECO:0000256" key="6">
    <source>
        <dbReference type="ARBA" id="ARBA00023242"/>
    </source>
</evidence>
<keyword evidence="4" id="KW-0131">Cell cycle</keyword>
<feature type="compositionally biased region" description="Polar residues" evidence="8">
    <location>
        <begin position="610"/>
        <end position="623"/>
    </location>
</feature>
<feature type="region of interest" description="Disordered" evidence="8">
    <location>
        <begin position="660"/>
        <end position="679"/>
    </location>
</feature>
<sequence length="1221" mass="134004">MFYSQFILAKKGPLGTIWIAAHLERKLRKNQVADTDIGVSVDSILFPEVPIALRLSSHLLLGVVRIYNRKVNYLFDDCSEALLKIKQAFRSTAVDLPPEESTAPYHSITLPETFDLDDFELPDNDILQGNFVDHHISSREQITLQDTMEGVVYTTSQFGLDERFGDGDTSQVGLELEEELFLNNAAASGTNEVSEVDPRTLIDVTEEPERGERDFRAAASSASVLVNGSGNKIGCLSPNAELAEYAQAPSTPVLVEEPNLSSVQHGLVCDDHFESEDRNSADIHGAESTEHLYSKSDLHHRDGAIDSSVIGRIQCQETEQDVCLVSDLTIHDATLEDAVYAAPVSMEYTQEDGTTSGLQDADKVDEYKEKVVGGVEPVPQPMELMDEKCENSFGAGLLETGPVDASKDAGGQLLDKMVAQDTARVSESCSAPEHVSTEIHPLQGEANLNNNIGDRQMNPSTSMFGLRPCNSNPNDSVLPPDIQPPLAALSKTQDDNYSHGTSTNDQGEECNLADSGLLNKPQTIQTDFEEEVLDGGHRLEDKLDNENQKNEHSEKVDDLPVPEKLLSVPEKVLDRPDELMNASTPVSELLGISNGNGSENRVSGRKRSFTESSLNMQSGNSVESLGLSRTKRTSVSESVPEDDDLLSSILVGRKSSVLRLKPTPPASEMPTAKRSRPTSRLGAFKRKVVMDEMMVLHGDTIRQQLTNTEDIRRLRKKAPCTEMEIVTMQRQFLEDEVLTAPTLSGMVTQLMHLHNETLDLSGIRVVKNEVSSDTAVDVECSATLVNQRGELDKIIEPVDCREIDGEQPVEPPVLDNQDENQLFSACGNVGQKDDIGIVVDLGTTSNEFFEGKLDTGANKENAEETDAPDGFETSHMEHAPLDISGKPVMLSTETSFLGKISHEDALKETNAINELSDEIYTVPAEEETRLKEMNDDELPDGVDMVGHHGDVLVATRSEFILEEELLMHECKDDPAIQITGDQADGNAPCVKPATFDTIGCVGIALVNEQALEHADDGNVRLGSEDGCDVMGFERNVEDKSCSHSEELKMASAHSAGCDDDVKNSGFNDGNNVVSQDANCQTTTNAEVTVLDCLATEDQCEFPDISFTNDTEFLNVDDDEMGEDDNDMPSVEDTRLLDNSGWSSRTRAVAKYLQTLFDEEAGQGRNVVSMENLLAGKTRKEASRMFFETLVLKTRDYIHVEQGKPFEHINIKPRVKLMKSDF</sequence>
<dbReference type="Gene3D" id="1.10.10.580">
    <property type="entry name" value="Structural maintenance of chromosome 1. Chain E"/>
    <property type="match status" value="1"/>
</dbReference>
<dbReference type="InterPro" id="IPR039781">
    <property type="entry name" value="Rad21/Rec8-like"/>
</dbReference>
<evidence type="ECO:0000313" key="11">
    <source>
        <dbReference type="EMBL" id="CAI0448476.1"/>
    </source>
</evidence>
<keyword evidence="4" id="KW-0498">Mitosis</keyword>
<dbReference type="Pfam" id="PF04824">
    <property type="entry name" value="Rad21_Rec8"/>
    <property type="match status" value="1"/>
</dbReference>
<feature type="region of interest" description="Disordered" evidence="8">
    <location>
        <begin position="590"/>
        <end position="639"/>
    </location>
</feature>
<evidence type="ECO:0000256" key="7">
    <source>
        <dbReference type="ARBA" id="ARBA00064543"/>
    </source>
</evidence>
<evidence type="ECO:0000259" key="9">
    <source>
        <dbReference type="Pfam" id="PF04824"/>
    </source>
</evidence>
<dbReference type="PANTHER" id="PTHR12585">
    <property type="entry name" value="SCC1 / RAD21 FAMILY MEMBER"/>
    <property type="match status" value="1"/>
</dbReference>
<feature type="region of interest" description="Disordered" evidence="8">
    <location>
        <begin position="450"/>
        <end position="518"/>
    </location>
</feature>
<dbReference type="GO" id="GO:0003682">
    <property type="term" value="F:chromatin binding"/>
    <property type="evidence" value="ECO:0007669"/>
    <property type="project" value="TreeGrafter"/>
</dbReference>
<keyword evidence="3" id="KW-0132">Cell division</keyword>
<accession>A0AAV0MPQ4</accession>
<feature type="compositionally biased region" description="Polar residues" evidence="8">
    <location>
        <begin position="450"/>
        <end position="475"/>
    </location>
</feature>
<dbReference type="InterPro" id="IPR036390">
    <property type="entry name" value="WH_DNA-bd_sf"/>
</dbReference>